<evidence type="ECO:0000313" key="2">
    <source>
        <dbReference type="Proteomes" id="UP001189429"/>
    </source>
</evidence>
<organism evidence="1 2">
    <name type="scientific">Prorocentrum cordatum</name>
    <dbReference type="NCBI Taxonomy" id="2364126"/>
    <lineage>
        <taxon>Eukaryota</taxon>
        <taxon>Sar</taxon>
        <taxon>Alveolata</taxon>
        <taxon>Dinophyceae</taxon>
        <taxon>Prorocentrales</taxon>
        <taxon>Prorocentraceae</taxon>
        <taxon>Prorocentrum</taxon>
    </lineage>
</organism>
<evidence type="ECO:0000313" key="1">
    <source>
        <dbReference type="EMBL" id="CAK0857475.1"/>
    </source>
</evidence>
<comment type="caution">
    <text evidence="1">The sequence shown here is derived from an EMBL/GenBank/DDBJ whole genome shotgun (WGS) entry which is preliminary data.</text>
</comment>
<proteinExistence type="predicted"/>
<sequence length="303" mass="33159">MAPWTGDPCYRQRCINRVPSWITREARSVAEQCGYTADQVNTPCLVDMANLLPMLDAVRHGWMSCSEPFPRVLDLVLVFAGDSQAAVKANEKGMMCGTIDKLHGDDQDITSIVGMLYAVFLIVSLKVDALAWFSPECSTWLTFLSRGTYKRCSCGNNILGDLNLAKCTTANSASAACAFLVMLTHFRHAFYGLENPLNSLLFQAEWVSDAIRVSMGHRFVTSLGQFGAPTQKTLELYSNVQQSIFSSLLCRKGTRKRKSDGTELAPVKGNHVDGNKAALSASAAYPAEFCYAIVELASALLDD</sequence>
<keyword evidence="2" id="KW-1185">Reference proteome</keyword>
<accession>A0ABN9UHD3</accession>
<name>A0ABN9UHD3_9DINO</name>
<dbReference type="EMBL" id="CAUYUJ010015732">
    <property type="protein sequence ID" value="CAK0857475.1"/>
    <property type="molecule type" value="Genomic_DNA"/>
</dbReference>
<protein>
    <submittedName>
        <fullName evidence="1">Uncharacterized protein</fullName>
    </submittedName>
</protein>
<dbReference type="Proteomes" id="UP001189429">
    <property type="component" value="Unassembled WGS sequence"/>
</dbReference>
<gene>
    <name evidence="1" type="ORF">PCOR1329_LOCUS47585</name>
</gene>
<reference evidence="1" key="1">
    <citation type="submission" date="2023-10" db="EMBL/GenBank/DDBJ databases">
        <authorList>
            <person name="Chen Y."/>
            <person name="Shah S."/>
            <person name="Dougan E. K."/>
            <person name="Thang M."/>
            <person name="Chan C."/>
        </authorList>
    </citation>
    <scope>NUCLEOTIDE SEQUENCE [LARGE SCALE GENOMIC DNA]</scope>
</reference>